<dbReference type="Pfam" id="PF13968">
    <property type="entry name" value="DUF4220"/>
    <property type="match status" value="1"/>
</dbReference>
<evidence type="ECO:0000259" key="3">
    <source>
        <dbReference type="Pfam" id="PF13968"/>
    </source>
</evidence>
<reference evidence="4" key="2">
    <citation type="submission" date="2021-12" db="EMBL/GenBank/DDBJ databases">
        <title>Resequencing data analysis of finger millet.</title>
        <authorList>
            <person name="Hatakeyama M."/>
            <person name="Aluri S."/>
            <person name="Balachadran M.T."/>
            <person name="Sivarajan S.R."/>
            <person name="Poveda L."/>
            <person name="Shimizu-Inatsugi R."/>
            <person name="Schlapbach R."/>
            <person name="Sreeman S.M."/>
            <person name="Shimizu K.K."/>
        </authorList>
    </citation>
    <scope>NUCLEOTIDE SEQUENCE</scope>
</reference>
<gene>
    <name evidence="4" type="primary">ga25071</name>
    <name evidence="4" type="ORF">PR202_ga25071</name>
</gene>
<name>A0AAV5DAE5_ELECO</name>
<keyword evidence="2" id="KW-0472">Membrane</keyword>
<dbReference type="AlphaFoldDB" id="A0AAV5DAE5"/>
<feature type="transmembrane region" description="Helical" evidence="2">
    <location>
        <begin position="28"/>
        <end position="48"/>
    </location>
</feature>
<dbReference type="InterPro" id="IPR025315">
    <property type="entry name" value="DUF4220"/>
</dbReference>
<evidence type="ECO:0000256" key="1">
    <source>
        <dbReference type="SAM" id="MobiDB-lite"/>
    </source>
</evidence>
<sequence>MVVPLVQTIVGTVRGLFHHDGSTGAASVQLWAVVATVLLLLKFAVGCIGPRFSSRRLMAPGVRMLEILNYYAVNYTLGLMKPSSSQSQGTTANISFFFQVWAVLITTMQDSIRIGRPYRPKEMSLIDLLSSLWSANQLRAPAPMYLKVPLWVMWSIHAARIIWYYFSFNRAGDAGLGNIKLVSDYMMTSQHTNDINDDDEHPPCPRTMRGYKYIVFGEDEQKMEVLPPGFTLEMDLHGPNANQLVTLETIWKQADDPKDSLLSSTADPDNRFKDVCLSFALYKLQRRRFYNFPIAEVTHQATSRLVSETILEVEEGTNNNTNNDGSGYKRAFRITEVELSLLQDLFYSKHASVFARGFPYVRLALSQLMIFAASYLIYAISRIPSANKAVVMTRDGHVARITHGVFVTHCIIAVVVCRELWEVGVYILSQWTKVWIISRHMKLTRRLRPAVSASTSSPDTESQGMMKWCRGMSCRWQLVMLDKVARIMFFAVRRGRWDPQICQHNILMSALIKNKRWMPLAPPREFIARKVELQREVTGALFQSLKDLIHKIPSPPPSPAQGSSSKPRPSSEAWTKQMNKLLGSYFENAFISDDAPGSSSSNDPTVSGCWTTIAGELKGESHKILVWHIATSLCHIKLLEQGGGDDLYTLPRPFRGGGGLAAHYVTAVSLSNYCMHLVTEALVPDNGLVVDKVFHSVREEEVCEALRGCTTMMEIPSKLAAWEDKKTILGMGTQL</sequence>
<evidence type="ECO:0000313" key="5">
    <source>
        <dbReference type="Proteomes" id="UP001054889"/>
    </source>
</evidence>
<dbReference type="Proteomes" id="UP001054889">
    <property type="component" value="Unassembled WGS sequence"/>
</dbReference>
<keyword evidence="2" id="KW-0812">Transmembrane</keyword>
<feature type="transmembrane region" description="Helical" evidence="2">
    <location>
        <begin position="360"/>
        <end position="380"/>
    </location>
</feature>
<keyword evidence="5" id="KW-1185">Reference proteome</keyword>
<protein>
    <recommendedName>
        <fullName evidence="3">DUF4220 domain-containing protein</fullName>
    </recommendedName>
</protein>
<reference evidence="4" key="1">
    <citation type="journal article" date="2018" name="DNA Res.">
        <title>Multiple hybrid de novo genome assembly of finger millet, an orphan allotetraploid crop.</title>
        <authorList>
            <person name="Hatakeyama M."/>
            <person name="Aluri S."/>
            <person name="Balachadran M.T."/>
            <person name="Sivarajan S.R."/>
            <person name="Patrignani A."/>
            <person name="Gruter S."/>
            <person name="Poveda L."/>
            <person name="Shimizu-Inatsugi R."/>
            <person name="Baeten J."/>
            <person name="Francoijs K.J."/>
            <person name="Nataraja K.N."/>
            <person name="Reddy Y.A.N."/>
            <person name="Phadnis S."/>
            <person name="Ravikumar R.L."/>
            <person name="Schlapbach R."/>
            <person name="Sreeman S.M."/>
            <person name="Shimizu K.K."/>
        </authorList>
    </citation>
    <scope>NUCLEOTIDE SEQUENCE</scope>
</reference>
<evidence type="ECO:0000313" key="4">
    <source>
        <dbReference type="EMBL" id="GJN07252.1"/>
    </source>
</evidence>
<feature type="region of interest" description="Disordered" evidence="1">
    <location>
        <begin position="552"/>
        <end position="573"/>
    </location>
</feature>
<evidence type="ECO:0000256" key="2">
    <source>
        <dbReference type="SAM" id="Phobius"/>
    </source>
</evidence>
<proteinExistence type="predicted"/>
<dbReference type="PANTHER" id="PTHR31325">
    <property type="entry name" value="OS01G0798800 PROTEIN-RELATED"/>
    <property type="match status" value="1"/>
</dbReference>
<keyword evidence="2" id="KW-1133">Transmembrane helix</keyword>
<organism evidence="4 5">
    <name type="scientific">Eleusine coracana subsp. coracana</name>
    <dbReference type="NCBI Taxonomy" id="191504"/>
    <lineage>
        <taxon>Eukaryota</taxon>
        <taxon>Viridiplantae</taxon>
        <taxon>Streptophyta</taxon>
        <taxon>Embryophyta</taxon>
        <taxon>Tracheophyta</taxon>
        <taxon>Spermatophyta</taxon>
        <taxon>Magnoliopsida</taxon>
        <taxon>Liliopsida</taxon>
        <taxon>Poales</taxon>
        <taxon>Poaceae</taxon>
        <taxon>PACMAD clade</taxon>
        <taxon>Chloridoideae</taxon>
        <taxon>Cynodonteae</taxon>
        <taxon>Eleusininae</taxon>
        <taxon>Eleusine</taxon>
    </lineage>
</organism>
<dbReference type="EMBL" id="BQKI01000013">
    <property type="protein sequence ID" value="GJN07252.1"/>
    <property type="molecule type" value="Genomic_DNA"/>
</dbReference>
<comment type="caution">
    <text evidence="4">The sequence shown here is derived from an EMBL/GenBank/DDBJ whole genome shotgun (WGS) entry which is preliminary data.</text>
</comment>
<feature type="domain" description="DUF4220" evidence="3">
    <location>
        <begin position="67"/>
        <end position="507"/>
    </location>
</feature>
<accession>A0AAV5DAE5</accession>